<dbReference type="OrthoDB" id="799983at2"/>
<evidence type="ECO:0000313" key="1">
    <source>
        <dbReference type="EMBL" id="RKR81399.1"/>
    </source>
</evidence>
<dbReference type="GO" id="GO:0000155">
    <property type="term" value="F:phosphorelay sensor kinase activity"/>
    <property type="evidence" value="ECO:0007669"/>
    <property type="project" value="InterPro"/>
</dbReference>
<evidence type="ECO:0008006" key="3">
    <source>
        <dbReference type="Google" id="ProtNLM"/>
    </source>
</evidence>
<dbReference type="SUPFAM" id="SSF47384">
    <property type="entry name" value="Homodimeric domain of signal transducing histidine kinase"/>
    <property type="match status" value="1"/>
</dbReference>
<proteinExistence type="predicted"/>
<protein>
    <recommendedName>
        <fullName evidence="3">Signal transduction histidine kinase dimerisation/phosphoacceptor domain-containing protein</fullName>
    </recommendedName>
</protein>
<dbReference type="Proteomes" id="UP000268007">
    <property type="component" value="Unassembled WGS sequence"/>
</dbReference>
<accession>A0A495IZZ0</accession>
<name>A0A495IZZ0_9SPHI</name>
<reference evidence="1 2" key="1">
    <citation type="submission" date="2018-10" db="EMBL/GenBank/DDBJ databases">
        <title>Genomic Encyclopedia of Archaeal and Bacterial Type Strains, Phase II (KMG-II): from individual species to whole genera.</title>
        <authorList>
            <person name="Goeker M."/>
        </authorList>
    </citation>
    <scope>NUCLEOTIDE SEQUENCE [LARGE SCALE GENOMIC DNA]</scope>
    <source>
        <strain evidence="1 2">DSM 18602</strain>
    </source>
</reference>
<evidence type="ECO:0000313" key="2">
    <source>
        <dbReference type="Proteomes" id="UP000268007"/>
    </source>
</evidence>
<organism evidence="1 2">
    <name type="scientific">Mucilaginibacter gracilis</name>
    <dbReference type="NCBI Taxonomy" id="423350"/>
    <lineage>
        <taxon>Bacteria</taxon>
        <taxon>Pseudomonadati</taxon>
        <taxon>Bacteroidota</taxon>
        <taxon>Sphingobacteriia</taxon>
        <taxon>Sphingobacteriales</taxon>
        <taxon>Sphingobacteriaceae</taxon>
        <taxon>Mucilaginibacter</taxon>
    </lineage>
</organism>
<dbReference type="RefSeq" id="WP_121197104.1">
    <property type="nucleotide sequence ID" value="NZ_RBKU01000001.1"/>
</dbReference>
<dbReference type="AlphaFoldDB" id="A0A495IZZ0"/>
<comment type="caution">
    <text evidence="1">The sequence shown here is derived from an EMBL/GenBank/DDBJ whole genome shotgun (WGS) entry which is preliminary data.</text>
</comment>
<gene>
    <name evidence="1" type="ORF">BDD43_1545</name>
</gene>
<sequence>MNKDEPLDDKATRIFKHDIKNQLSNITLALGQLRFEIPPDNAETQFYLDTILGSCKNIDSLLDNL</sequence>
<keyword evidence="2" id="KW-1185">Reference proteome</keyword>
<dbReference type="EMBL" id="RBKU01000001">
    <property type="protein sequence ID" value="RKR81399.1"/>
    <property type="molecule type" value="Genomic_DNA"/>
</dbReference>
<dbReference type="InterPro" id="IPR036097">
    <property type="entry name" value="HisK_dim/P_sf"/>
</dbReference>